<dbReference type="InterPro" id="IPR005614">
    <property type="entry name" value="NrfD-like"/>
</dbReference>
<dbReference type="PANTHER" id="PTHR43044">
    <property type="match status" value="1"/>
</dbReference>
<evidence type="ECO:0000256" key="5">
    <source>
        <dbReference type="ARBA" id="ARBA00022989"/>
    </source>
</evidence>
<protein>
    <recommendedName>
        <fullName evidence="10">Hydrogenase</fullName>
    </recommendedName>
</protein>
<feature type="transmembrane region" description="Helical" evidence="7">
    <location>
        <begin position="227"/>
        <end position="247"/>
    </location>
</feature>
<evidence type="ECO:0000256" key="6">
    <source>
        <dbReference type="ARBA" id="ARBA00023136"/>
    </source>
</evidence>
<evidence type="ECO:0000313" key="9">
    <source>
        <dbReference type="Proteomes" id="UP000239724"/>
    </source>
</evidence>
<evidence type="ECO:0000256" key="2">
    <source>
        <dbReference type="ARBA" id="ARBA00008929"/>
    </source>
</evidence>
<comment type="subcellular location">
    <subcellularLocation>
        <location evidence="1">Cell membrane</location>
        <topology evidence="1">Multi-pass membrane protein</topology>
    </subcellularLocation>
</comment>
<dbReference type="OrthoDB" id="9806499at2"/>
<sequence length="456" mass="51156">MSDQAIRQSHANYLATPYEDAAIGNEIAGLTFGHPSRTRWVIAFGISALMASWLVIALGWLFYWGIGVWGNNIPVGWALDITNYDWWMGNACGALIISGLLLLLRQHWRGALNRVAESVALLSAAAAGIYPIVHLGRPWFFYWNLPYPNSLLLWPQFRSPLVWDAFDIISFLVVALLFWYVGMIPDLATLRDRPAGVLKRRIYGVAALGWRGSARHWSRWNRTYRTLAVFGVIQAICTQCGAAVMYAGTVEPGWHDTLLPAFFIVNAVLSGLGLIAVVVSIVRYLYPVESLITREHLDVIGRLILAAGLLSTYCYLVDFFFTALGGDSYDRSVMMRRFTGLYAGSFWLIVGAALLPVHLLWFRAVRCSALMLFLLGILMMAGMWGDHFMTLVTTQHRDFLPSSQAFYTTSFWAVTTWLGTIGLFSSLMLLVLRYVPVVSIIETRLLAHQQKAEQNV</sequence>
<feature type="transmembrane region" description="Helical" evidence="7">
    <location>
        <begin position="259"/>
        <end position="282"/>
    </location>
</feature>
<dbReference type="GO" id="GO:0005886">
    <property type="term" value="C:plasma membrane"/>
    <property type="evidence" value="ECO:0007669"/>
    <property type="project" value="UniProtKB-SubCell"/>
</dbReference>
<evidence type="ECO:0000313" key="8">
    <source>
        <dbReference type="EMBL" id="PPQ40872.1"/>
    </source>
</evidence>
<keyword evidence="4 7" id="KW-0812">Transmembrane</keyword>
<reference evidence="8 9" key="1">
    <citation type="journal article" date="2018" name="Arch. Microbiol.">
        <title>New insights into the metabolic potential of the phototrophic purple bacterium Rhodopila globiformis DSM 161(T) from its draft genome sequence and evidence for a vanadium-dependent nitrogenase.</title>
        <authorList>
            <person name="Imhoff J.F."/>
            <person name="Rahn T."/>
            <person name="Kunzel S."/>
            <person name="Neulinger S.C."/>
        </authorList>
    </citation>
    <scope>NUCLEOTIDE SEQUENCE [LARGE SCALE GENOMIC DNA]</scope>
    <source>
        <strain evidence="8 9">DSM 161</strain>
    </source>
</reference>
<dbReference type="Proteomes" id="UP000239724">
    <property type="component" value="Unassembled WGS sequence"/>
</dbReference>
<keyword evidence="9" id="KW-1185">Reference proteome</keyword>
<feature type="transmembrane region" description="Helical" evidence="7">
    <location>
        <begin position="116"/>
        <end position="141"/>
    </location>
</feature>
<evidence type="ECO:0000256" key="7">
    <source>
        <dbReference type="SAM" id="Phobius"/>
    </source>
</evidence>
<accession>A0A2S6NPG4</accession>
<gene>
    <name evidence="8" type="ORF">CCS01_00030</name>
</gene>
<feature type="transmembrane region" description="Helical" evidence="7">
    <location>
        <begin position="40"/>
        <end position="66"/>
    </location>
</feature>
<dbReference type="PANTHER" id="PTHR43044:SF2">
    <property type="entry name" value="POLYSULPHIDE REDUCTASE NRFD"/>
    <property type="match status" value="1"/>
</dbReference>
<evidence type="ECO:0000256" key="1">
    <source>
        <dbReference type="ARBA" id="ARBA00004651"/>
    </source>
</evidence>
<dbReference type="RefSeq" id="WP_104516807.1">
    <property type="nucleotide sequence ID" value="NZ_NHRY01000003.1"/>
</dbReference>
<keyword evidence="5 7" id="KW-1133">Transmembrane helix</keyword>
<comment type="similarity">
    <text evidence="2">Belongs to the NrfD family.</text>
</comment>
<keyword evidence="3" id="KW-1003">Cell membrane</keyword>
<dbReference type="AlphaFoldDB" id="A0A2S6NPG4"/>
<feature type="transmembrane region" description="Helical" evidence="7">
    <location>
        <begin position="303"/>
        <end position="321"/>
    </location>
</feature>
<comment type="caution">
    <text evidence="8">The sequence shown here is derived from an EMBL/GenBank/DDBJ whole genome shotgun (WGS) entry which is preliminary data.</text>
</comment>
<feature type="transmembrane region" description="Helical" evidence="7">
    <location>
        <begin position="369"/>
        <end position="391"/>
    </location>
</feature>
<name>A0A2S6NPG4_RHOGL</name>
<keyword evidence="6 7" id="KW-0472">Membrane</keyword>
<evidence type="ECO:0000256" key="3">
    <source>
        <dbReference type="ARBA" id="ARBA00022475"/>
    </source>
</evidence>
<feature type="transmembrane region" description="Helical" evidence="7">
    <location>
        <begin position="161"/>
        <end position="181"/>
    </location>
</feature>
<evidence type="ECO:0008006" key="10">
    <source>
        <dbReference type="Google" id="ProtNLM"/>
    </source>
</evidence>
<dbReference type="Pfam" id="PF03916">
    <property type="entry name" value="NrfD"/>
    <property type="match status" value="1"/>
</dbReference>
<proteinExistence type="inferred from homology"/>
<feature type="transmembrane region" description="Helical" evidence="7">
    <location>
        <begin position="411"/>
        <end position="435"/>
    </location>
</feature>
<organism evidence="8 9">
    <name type="scientific">Rhodopila globiformis</name>
    <name type="common">Rhodopseudomonas globiformis</name>
    <dbReference type="NCBI Taxonomy" id="1071"/>
    <lineage>
        <taxon>Bacteria</taxon>
        <taxon>Pseudomonadati</taxon>
        <taxon>Pseudomonadota</taxon>
        <taxon>Alphaproteobacteria</taxon>
        <taxon>Acetobacterales</taxon>
        <taxon>Acetobacteraceae</taxon>
        <taxon>Rhodopila</taxon>
    </lineage>
</organism>
<dbReference type="EMBL" id="NHRY01000003">
    <property type="protein sequence ID" value="PPQ40872.1"/>
    <property type="molecule type" value="Genomic_DNA"/>
</dbReference>
<feature type="transmembrane region" description="Helical" evidence="7">
    <location>
        <begin position="86"/>
        <end position="104"/>
    </location>
</feature>
<evidence type="ECO:0000256" key="4">
    <source>
        <dbReference type="ARBA" id="ARBA00022692"/>
    </source>
</evidence>
<feature type="transmembrane region" description="Helical" evidence="7">
    <location>
        <begin position="341"/>
        <end position="362"/>
    </location>
</feature>